<dbReference type="PANTHER" id="PTHR34415:SF1">
    <property type="entry name" value="INTEGRASE CATALYTIC DOMAIN-CONTAINING PROTEIN"/>
    <property type="match status" value="1"/>
</dbReference>
<evidence type="ECO:0000313" key="2">
    <source>
        <dbReference type="Proteomes" id="UP000762676"/>
    </source>
</evidence>
<name>A0AAV4JCQ9_9GAST</name>
<sequence>MVSERHQSTCMLITAVGKMLHYLLWRVLTGRHAAINLSFLITGHTKFAPDGAFGLIKRRYTHYRKTCVNSLADLADVVTSSSKMNLVQSCGNEAGEVIVPSYKWTAYFVNTQFKKVAGIKKFQHFTFLADGSVAARLAAELKEEKYFHPLKSNLSLPNTFPDVKKPAGLDLERQNY</sequence>
<gene>
    <name evidence="1" type="ORF">ElyMa_003284300</name>
</gene>
<dbReference type="EMBL" id="BMAT01006755">
    <property type="protein sequence ID" value="GFS19252.1"/>
    <property type="molecule type" value="Genomic_DNA"/>
</dbReference>
<dbReference type="AlphaFoldDB" id="A0AAV4JCQ9"/>
<proteinExistence type="predicted"/>
<evidence type="ECO:0000313" key="1">
    <source>
        <dbReference type="EMBL" id="GFS19252.1"/>
    </source>
</evidence>
<dbReference type="PANTHER" id="PTHR34415">
    <property type="entry name" value="INTEGRASE CATALYTIC DOMAIN-CONTAINING PROTEIN"/>
    <property type="match status" value="1"/>
</dbReference>
<keyword evidence="2" id="KW-1185">Reference proteome</keyword>
<accession>A0AAV4JCQ9</accession>
<comment type="caution">
    <text evidence="1">The sequence shown here is derived from an EMBL/GenBank/DDBJ whole genome shotgun (WGS) entry which is preliminary data.</text>
</comment>
<organism evidence="1 2">
    <name type="scientific">Elysia marginata</name>
    <dbReference type="NCBI Taxonomy" id="1093978"/>
    <lineage>
        <taxon>Eukaryota</taxon>
        <taxon>Metazoa</taxon>
        <taxon>Spiralia</taxon>
        <taxon>Lophotrochozoa</taxon>
        <taxon>Mollusca</taxon>
        <taxon>Gastropoda</taxon>
        <taxon>Heterobranchia</taxon>
        <taxon>Euthyneura</taxon>
        <taxon>Panpulmonata</taxon>
        <taxon>Sacoglossa</taxon>
        <taxon>Placobranchoidea</taxon>
        <taxon>Plakobranchidae</taxon>
        <taxon>Elysia</taxon>
    </lineage>
</organism>
<protein>
    <submittedName>
        <fullName evidence="1">Uncharacterized protein</fullName>
    </submittedName>
</protein>
<dbReference type="Proteomes" id="UP000762676">
    <property type="component" value="Unassembled WGS sequence"/>
</dbReference>
<reference evidence="1 2" key="1">
    <citation type="journal article" date="2021" name="Elife">
        <title>Chloroplast acquisition without the gene transfer in kleptoplastic sea slugs, Plakobranchus ocellatus.</title>
        <authorList>
            <person name="Maeda T."/>
            <person name="Takahashi S."/>
            <person name="Yoshida T."/>
            <person name="Shimamura S."/>
            <person name="Takaki Y."/>
            <person name="Nagai Y."/>
            <person name="Toyoda A."/>
            <person name="Suzuki Y."/>
            <person name="Arimoto A."/>
            <person name="Ishii H."/>
            <person name="Satoh N."/>
            <person name="Nishiyama T."/>
            <person name="Hasebe M."/>
            <person name="Maruyama T."/>
            <person name="Minagawa J."/>
            <person name="Obokata J."/>
            <person name="Shigenobu S."/>
        </authorList>
    </citation>
    <scope>NUCLEOTIDE SEQUENCE [LARGE SCALE GENOMIC DNA]</scope>
</reference>